<comment type="caution">
    <text evidence="4">The sequence shown here is derived from an EMBL/GenBank/DDBJ whole genome shotgun (WGS) entry which is preliminary data.</text>
</comment>
<dbReference type="Proteomes" id="UP001050975">
    <property type="component" value="Unassembled WGS sequence"/>
</dbReference>
<evidence type="ECO:0000259" key="3">
    <source>
        <dbReference type="PROSITE" id="PS51186"/>
    </source>
</evidence>
<evidence type="ECO:0000256" key="2">
    <source>
        <dbReference type="ARBA" id="ARBA00023315"/>
    </source>
</evidence>
<dbReference type="PANTHER" id="PTHR43877">
    <property type="entry name" value="AMINOALKYLPHOSPHONATE N-ACETYLTRANSFERASE-RELATED-RELATED"/>
    <property type="match status" value="1"/>
</dbReference>
<keyword evidence="1" id="KW-0808">Transferase</keyword>
<proteinExistence type="predicted"/>
<dbReference type="InterPro" id="IPR016181">
    <property type="entry name" value="Acyl_CoA_acyltransferase"/>
</dbReference>
<dbReference type="PROSITE" id="PS51186">
    <property type="entry name" value="GNAT"/>
    <property type="match status" value="1"/>
</dbReference>
<gene>
    <name evidence="4" type="ORF">MiSe_93880</name>
</gene>
<dbReference type="InterPro" id="IPR000182">
    <property type="entry name" value="GNAT_dom"/>
</dbReference>
<dbReference type="Gene3D" id="3.40.630.30">
    <property type="match status" value="1"/>
</dbReference>
<feature type="domain" description="N-acetyltransferase" evidence="3">
    <location>
        <begin position="13"/>
        <end position="148"/>
    </location>
</feature>
<evidence type="ECO:0000313" key="4">
    <source>
        <dbReference type="EMBL" id="GET44558.1"/>
    </source>
</evidence>
<reference evidence="4" key="1">
    <citation type="submission" date="2019-10" db="EMBL/GenBank/DDBJ databases">
        <title>Draft genome sequece of Microseira wollei NIES-4236.</title>
        <authorList>
            <person name="Yamaguchi H."/>
            <person name="Suzuki S."/>
            <person name="Kawachi M."/>
        </authorList>
    </citation>
    <scope>NUCLEOTIDE SEQUENCE</scope>
    <source>
        <strain evidence="4">NIES-4236</strain>
    </source>
</reference>
<dbReference type="CDD" id="cd04301">
    <property type="entry name" value="NAT_SF"/>
    <property type="match status" value="1"/>
</dbReference>
<dbReference type="RefSeq" id="WP_226594741.1">
    <property type="nucleotide sequence ID" value="NZ_BLAY01000412.1"/>
</dbReference>
<dbReference type="GO" id="GO:0016747">
    <property type="term" value="F:acyltransferase activity, transferring groups other than amino-acyl groups"/>
    <property type="evidence" value="ECO:0007669"/>
    <property type="project" value="InterPro"/>
</dbReference>
<dbReference type="AlphaFoldDB" id="A0AAV3XPB3"/>
<protein>
    <submittedName>
        <fullName evidence="4">GCN5-related N-acetyltransferase</fullName>
    </submittedName>
</protein>
<dbReference type="InterPro" id="IPR050832">
    <property type="entry name" value="Bact_Acetyltransf"/>
</dbReference>
<dbReference type="Pfam" id="PF00583">
    <property type="entry name" value="Acetyltransf_1"/>
    <property type="match status" value="1"/>
</dbReference>
<accession>A0AAV3XPB3</accession>
<dbReference type="SUPFAM" id="SSF55729">
    <property type="entry name" value="Acyl-CoA N-acyltransferases (Nat)"/>
    <property type="match status" value="1"/>
</dbReference>
<evidence type="ECO:0000313" key="5">
    <source>
        <dbReference type="Proteomes" id="UP001050975"/>
    </source>
</evidence>
<evidence type="ECO:0000256" key="1">
    <source>
        <dbReference type="ARBA" id="ARBA00022679"/>
    </source>
</evidence>
<keyword evidence="2" id="KW-0012">Acyltransferase</keyword>
<dbReference type="EMBL" id="BLAY01000412">
    <property type="protein sequence ID" value="GET44558.1"/>
    <property type="molecule type" value="Genomic_DNA"/>
</dbReference>
<organism evidence="4 5">
    <name type="scientific">Microseira wollei NIES-4236</name>
    <dbReference type="NCBI Taxonomy" id="2530354"/>
    <lineage>
        <taxon>Bacteria</taxon>
        <taxon>Bacillati</taxon>
        <taxon>Cyanobacteriota</taxon>
        <taxon>Cyanophyceae</taxon>
        <taxon>Oscillatoriophycideae</taxon>
        <taxon>Aerosakkonematales</taxon>
        <taxon>Aerosakkonemataceae</taxon>
        <taxon>Microseira</taxon>
    </lineage>
</organism>
<keyword evidence="5" id="KW-1185">Reference proteome</keyword>
<sequence length="148" mass="17660">MSLSDYESEEMGIQIRYYKDADFPQYEQLLKDIGIYYEILDQREILKKKIQYDPESILVAEEKGRLIGTVYILYDPWGCLIYHLGVHPDYRRKGLGNKLMDEAEGKLKARGINRAILFVEENNEQVVEFYQKRGWFILEKAFYMEKEL</sequence>
<name>A0AAV3XPB3_9CYAN</name>